<comment type="caution">
    <text evidence="2">The sequence shown here is derived from an EMBL/GenBank/DDBJ whole genome shotgun (WGS) entry which is preliminary data.</text>
</comment>
<accession>A0A4R4A4G8</accession>
<proteinExistence type="predicted"/>
<gene>
    <name evidence="2" type="ORF">EDC29_11720</name>
</gene>
<name>A0A4R4A4G8_MARGR</name>
<dbReference type="Pfam" id="PF12684">
    <property type="entry name" value="DUF3799"/>
    <property type="match status" value="1"/>
</dbReference>
<organism evidence="2 3">
    <name type="scientific">Marichromatium gracile</name>
    <name type="common">Chromatium gracile</name>
    <dbReference type="NCBI Taxonomy" id="1048"/>
    <lineage>
        <taxon>Bacteria</taxon>
        <taxon>Pseudomonadati</taxon>
        <taxon>Pseudomonadota</taxon>
        <taxon>Gammaproteobacteria</taxon>
        <taxon>Chromatiales</taxon>
        <taxon>Chromatiaceae</taxon>
        <taxon>Marichromatium</taxon>
    </lineage>
</organism>
<dbReference type="EMBL" id="SMDC01000017">
    <property type="protein sequence ID" value="TCW32654.1"/>
    <property type="molecule type" value="Genomic_DNA"/>
</dbReference>
<sequence>MSAVAIAANEATGVYDIPNEAYHSGPGISKSQLDLAHQAPALLQWARQAPRSYSGAAHAGSAIHTLLLEPTEFDQRYAVGPDCGRRSNADKARWAEFEAQLDGRIALTLEERETLEEMRQSVLAHPEAAALLQLRSGVAERSVYWRDVETGLLCRCRPDWWAPMYRVVADVKTTDDISKFHWSVRDYRYDVQEAFYSDGLAEVTGEPLDAFLFLVVGKRREMGRYPVRVFELDRDAIERARAEYRADLAMIASCERTGDWPGVQKLSVPARYN</sequence>
<dbReference type="InterPro" id="IPR011604">
    <property type="entry name" value="PDDEXK-like_dom_sf"/>
</dbReference>
<evidence type="ECO:0000259" key="1">
    <source>
        <dbReference type="Pfam" id="PF12684"/>
    </source>
</evidence>
<reference evidence="2 3" key="1">
    <citation type="submission" date="2019-03" db="EMBL/GenBank/DDBJ databases">
        <title>Genomic Encyclopedia of Type Strains, Phase IV (KMG-IV): sequencing the most valuable type-strain genomes for metagenomic binning, comparative biology and taxonomic classification.</title>
        <authorList>
            <person name="Goeker M."/>
        </authorList>
    </citation>
    <scope>NUCLEOTIDE SEQUENCE [LARGE SCALE GENOMIC DNA]</scope>
    <source>
        <strain evidence="2 3">DSM 203</strain>
    </source>
</reference>
<dbReference type="AlphaFoldDB" id="A0A4R4A4G8"/>
<dbReference type="Proteomes" id="UP000295247">
    <property type="component" value="Unassembled WGS sequence"/>
</dbReference>
<evidence type="ECO:0000313" key="3">
    <source>
        <dbReference type="Proteomes" id="UP000295247"/>
    </source>
</evidence>
<dbReference type="RefSeq" id="WP_200189339.1">
    <property type="nucleotide sequence ID" value="NZ_NRRH01000028.1"/>
</dbReference>
<dbReference type="Gene3D" id="3.90.320.10">
    <property type="match status" value="1"/>
</dbReference>
<dbReference type="InterPro" id="IPR024432">
    <property type="entry name" value="Put_RecE_PDDEXK-like_dom"/>
</dbReference>
<evidence type="ECO:0000313" key="2">
    <source>
        <dbReference type="EMBL" id="TCW32654.1"/>
    </source>
</evidence>
<feature type="domain" description="Putative exodeoxyribonuclease 8 PDDEXK-like" evidence="1">
    <location>
        <begin position="52"/>
        <end position="262"/>
    </location>
</feature>
<protein>
    <submittedName>
        <fullName evidence="2">Exodeoxyribonuclease VIII</fullName>
    </submittedName>
</protein>